<dbReference type="KEGG" id="tnu:BD01_2115"/>
<keyword evidence="4" id="KW-0687">Ribonucleoprotein</keyword>
<dbReference type="PROSITE" id="PS00211">
    <property type="entry name" value="ABC_TRANSPORTER_1"/>
    <property type="match status" value="1"/>
</dbReference>
<dbReference type="OrthoDB" id="31298at2157"/>
<sequence length="242" mass="26939">MVVMPALVVKELRKSYGDFEAVRGLSFEVERGEIFGLIGPNGAGKTTTIKTIVGLLKPDSGEIELLGRKMPDKGVLARVGYMPQELALYLNLTVEENLWFYSRLYGLPREEFERRKEEVLRFVGLEKFRDRLVAELSGGMQRRASLACALVHEPEFLILDEPTVGVDPGLRASFWRYFRELTDEGASILITTHYMDEAVNCDRVAIVIAGRVLVTATPEEIMAETGSATLEEAVLKLTGVKG</sequence>
<keyword evidence="2" id="KW-0067">ATP-binding</keyword>
<dbReference type="SMART" id="SM00382">
    <property type="entry name" value="AAA"/>
    <property type="match status" value="1"/>
</dbReference>
<dbReference type="InterPro" id="IPR003439">
    <property type="entry name" value="ABC_transporter-like_ATP-bd"/>
</dbReference>
<dbReference type="InterPro" id="IPR017871">
    <property type="entry name" value="ABC_transporter-like_CS"/>
</dbReference>
<dbReference type="AlphaFoldDB" id="W8P4J3"/>
<dbReference type="Pfam" id="PF00005">
    <property type="entry name" value="ABC_tran"/>
    <property type="match status" value="1"/>
</dbReference>
<dbReference type="PANTHER" id="PTHR43038:SF3">
    <property type="entry name" value="ABC TRANSPORTER G FAMILY MEMBER 20 ISOFORM X1"/>
    <property type="match status" value="1"/>
</dbReference>
<gene>
    <name evidence="4" type="ORF">BD01_2115</name>
</gene>
<accession>W8P4J3</accession>
<evidence type="ECO:0000313" key="4">
    <source>
        <dbReference type="EMBL" id="AHL23711.1"/>
    </source>
</evidence>
<dbReference type="Gene3D" id="3.40.50.300">
    <property type="entry name" value="P-loop containing nucleotide triphosphate hydrolases"/>
    <property type="match status" value="1"/>
</dbReference>
<protein>
    <submittedName>
        <fullName evidence="4">Ribosomal protein S16</fullName>
    </submittedName>
</protein>
<dbReference type="GO" id="GO:0005840">
    <property type="term" value="C:ribosome"/>
    <property type="evidence" value="ECO:0007669"/>
    <property type="project" value="UniProtKB-KW"/>
</dbReference>
<dbReference type="STRING" id="195522.BD01_2115"/>
<dbReference type="eggNOG" id="arCOG00194">
    <property type="taxonomic scope" value="Archaea"/>
</dbReference>
<dbReference type="CDD" id="cd03230">
    <property type="entry name" value="ABC_DR_subfamily_A"/>
    <property type="match status" value="1"/>
</dbReference>
<dbReference type="SUPFAM" id="SSF52540">
    <property type="entry name" value="P-loop containing nucleoside triphosphate hydrolases"/>
    <property type="match status" value="1"/>
</dbReference>
<keyword evidence="1" id="KW-0547">Nucleotide-binding</keyword>
<evidence type="ECO:0000256" key="2">
    <source>
        <dbReference type="ARBA" id="ARBA00022840"/>
    </source>
</evidence>
<name>W8P4J3_9EURY</name>
<keyword evidence="5" id="KW-1185">Reference proteome</keyword>
<dbReference type="EMBL" id="CP007264">
    <property type="protein sequence ID" value="AHL23711.1"/>
    <property type="molecule type" value="Genomic_DNA"/>
</dbReference>
<evidence type="ECO:0000259" key="3">
    <source>
        <dbReference type="PROSITE" id="PS50893"/>
    </source>
</evidence>
<evidence type="ECO:0000256" key="1">
    <source>
        <dbReference type="ARBA" id="ARBA00022741"/>
    </source>
</evidence>
<dbReference type="GO" id="GO:0005524">
    <property type="term" value="F:ATP binding"/>
    <property type="evidence" value="ECO:0007669"/>
    <property type="project" value="UniProtKB-KW"/>
</dbReference>
<proteinExistence type="predicted"/>
<dbReference type="PROSITE" id="PS50893">
    <property type="entry name" value="ABC_TRANSPORTER_2"/>
    <property type="match status" value="1"/>
</dbReference>
<dbReference type="Proteomes" id="UP000019434">
    <property type="component" value="Chromosome"/>
</dbReference>
<reference evidence="4 5" key="1">
    <citation type="submission" date="2014-02" db="EMBL/GenBank/DDBJ databases">
        <title>Genome Sequence of an Hyperthermophilic Archaeon, Thermococcus nautili 30-1, producing viral vesicles.</title>
        <authorList>
            <person name="Oberto J."/>
            <person name="Gaudin M."/>
            <person name="Cossu M."/>
            <person name="Gorlas A."/>
            <person name="Slesarev A."/>
            <person name="Marguet E."/>
            <person name="Forterre P."/>
        </authorList>
    </citation>
    <scope>NUCLEOTIDE SEQUENCE [LARGE SCALE GENOMIC DNA]</scope>
    <source>
        <strain evidence="4 5">30-1</strain>
    </source>
</reference>
<dbReference type="PANTHER" id="PTHR43038">
    <property type="entry name" value="ATP-BINDING CASSETTE, SUB-FAMILY H, MEMBER 1"/>
    <property type="match status" value="1"/>
</dbReference>
<keyword evidence="4" id="KW-0689">Ribosomal protein</keyword>
<dbReference type="InterPro" id="IPR003593">
    <property type="entry name" value="AAA+_ATPase"/>
</dbReference>
<dbReference type="InterPro" id="IPR027417">
    <property type="entry name" value="P-loop_NTPase"/>
</dbReference>
<dbReference type="GO" id="GO:0016887">
    <property type="term" value="F:ATP hydrolysis activity"/>
    <property type="evidence" value="ECO:0007669"/>
    <property type="project" value="InterPro"/>
</dbReference>
<evidence type="ECO:0000313" key="5">
    <source>
        <dbReference type="Proteomes" id="UP000019434"/>
    </source>
</evidence>
<feature type="domain" description="ABC transporter" evidence="3">
    <location>
        <begin position="7"/>
        <end position="234"/>
    </location>
</feature>
<dbReference type="HOGENOM" id="CLU_000604_1_2_2"/>
<organism evidence="4 5">
    <name type="scientific">Thermococcus nautili</name>
    <dbReference type="NCBI Taxonomy" id="195522"/>
    <lineage>
        <taxon>Archaea</taxon>
        <taxon>Methanobacteriati</taxon>
        <taxon>Methanobacteriota</taxon>
        <taxon>Thermococci</taxon>
        <taxon>Thermococcales</taxon>
        <taxon>Thermococcaceae</taxon>
        <taxon>Thermococcus</taxon>
    </lineage>
</organism>